<dbReference type="PROSITE" id="PS00287">
    <property type="entry name" value="CYSTATIN"/>
    <property type="match status" value="1"/>
</dbReference>
<dbReference type="InterPro" id="IPR018073">
    <property type="entry name" value="Prot_inh_cystat_CS"/>
</dbReference>
<accession>A0A6J1D1J8</accession>
<dbReference type="InterPro" id="IPR000010">
    <property type="entry name" value="Cystatin_dom"/>
</dbReference>
<dbReference type="SUPFAM" id="SSF54403">
    <property type="entry name" value="Cystatin/monellin"/>
    <property type="match status" value="2"/>
</dbReference>
<dbReference type="SMART" id="SM00043">
    <property type="entry name" value="CY"/>
    <property type="match status" value="2"/>
</dbReference>
<dbReference type="Proteomes" id="UP000504603">
    <property type="component" value="Unplaced"/>
</dbReference>
<dbReference type="RefSeq" id="XP_022147176.1">
    <property type="nucleotide sequence ID" value="XM_022291484.1"/>
</dbReference>
<organism evidence="4 5">
    <name type="scientific">Momordica charantia</name>
    <name type="common">Bitter gourd</name>
    <name type="synonym">Balsam pear</name>
    <dbReference type="NCBI Taxonomy" id="3673"/>
    <lineage>
        <taxon>Eukaryota</taxon>
        <taxon>Viridiplantae</taxon>
        <taxon>Streptophyta</taxon>
        <taxon>Embryophyta</taxon>
        <taxon>Tracheophyta</taxon>
        <taxon>Spermatophyta</taxon>
        <taxon>Magnoliopsida</taxon>
        <taxon>eudicotyledons</taxon>
        <taxon>Gunneridae</taxon>
        <taxon>Pentapetalae</taxon>
        <taxon>rosids</taxon>
        <taxon>fabids</taxon>
        <taxon>Cucurbitales</taxon>
        <taxon>Cucurbitaceae</taxon>
        <taxon>Momordiceae</taxon>
        <taxon>Momordica</taxon>
    </lineage>
</organism>
<keyword evidence="2" id="KW-0789">Thiol protease inhibitor</keyword>
<evidence type="ECO:0000259" key="3">
    <source>
        <dbReference type="SMART" id="SM00043"/>
    </source>
</evidence>
<dbReference type="Gene3D" id="3.10.450.10">
    <property type="match status" value="2"/>
</dbReference>
<evidence type="ECO:0000256" key="1">
    <source>
        <dbReference type="ARBA" id="ARBA00022690"/>
    </source>
</evidence>
<dbReference type="InterPro" id="IPR046350">
    <property type="entry name" value="Cystatin_sf"/>
</dbReference>
<dbReference type="GO" id="GO:0004869">
    <property type="term" value="F:cysteine-type endopeptidase inhibitor activity"/>
    <property type="evidence" value="ECO:0007669"/>
    <property type="project" value="UniProtKB-KW"/>
</dbReference>
<gene>
    <name evidence="5" type="primary">LOC111016188</name>
</gene>
<feature type="domain" description="Cystatin" evidence="3">
    <location>
        <begin position="105"/>
        <end position="196"/>
    </location>
</feature>
<feature type="domain" description="Cystatin" evidence="3">
    <location>
        <begin position="12"/>
        <end position="104"/>
    </location>
</feature>
<dbReference type="CDD" id="cd00042">
    <property type="entry name" value="CY"/>
    <property type="match status" value="2"/>
</dbReference>
<evidence type="ECO:0000313" key="5">
    <source>
        <dbReference type="RefSeq" id="XP_022147176.1"/>
    </source>
</evidence>
<dbReference type="GeneID" id="111016188"/>
<dbReference type="OrthoDB" id="2016588at2759"/>
<evidence type="ECO:0000256" key="2">
    <source>
        <dbReference type="ARBA" id="ARBA00022704"/>
    </source>
</evidence>
<dbReference type="PANTHER" id="PTHR47364">
    <property type="entry name" value="CYSTEINE PROTEINASE INHIBITOR 5"/>
    <property type="match status" value="1"/>
</dbReference>
<dbReference type="KEGG" id="mcha:111016188"/>
<protein>
    <submittedName>
        <fullName evidence="5">Cysteine proteinase inhibitor 1-like</fullName>
    </submittedName>
</protein>
<keyword evidence="4" id="KW-1185">Reference proteome</keyword>
<sequence>MAAAAAAPPSPHAVGTYEPIDDVNAPYIQEIARYACIEYNRRQGHSSTPYVYQKVVSGERQVVSGTNYKLILNVTINKQIHNYEVIVYDKPWESYRNLTSFNPFVFLGGYQPIKNLSDPYISEIGRYACIEYNRKNPNPTPLVFKKVVSGEEQVVAGTNYKLILYTKRGSLNLNYEVIVYDKPWESHRELTSLKIYHN</sequence>
<dbReference type="PANTHER" id="PTHR47364:SF2">
    <property type="entry name" value="CYSTEINE PROTEINASE INHIBITOR 5"/>
    <property type="match status" value="1"/>
</dbReference>
<reference evidence="5" key="1">
    <citation type="submission" date="2025-08" db="UniProtKB">
        <authorList>
            <consortium name="RefSeq"/>
        </authorList>
    </citation>
    <scope>IDENTIFICATION</scope>
    <source>
        <strain evidence="5">OHB3-1</strain>
    </source>
</reference>
<proteinExistence type="predicted"/>
<dbReference type="AlphaFoldDB" id="A0A6J1D1J8"/>
<keyword evidence="1" id="KW-0646">Protease inhibitor</keyword>
<evidence type="ECO:0000313" key="4">
    <source>
        <dbReference type="Proteomes" id="UP000504603"/>
    </source>
</evidence>
<name>A0A6J1D1J8_MOMCH</name>
<dbReference type="Pfam" id="PF16845">
    <property type="entry name" value="SQAPI"/>
    <property type="match status" value="2"/>
</dbReference>